<keyword evidence="3" id="KW-0732">Signal</keyword>
<gene>
    <name evidence="5" type="ORF">FPZ24_10895</name>
</gene>
<dbReference type="Proteomes" id="UP000315673">
    <property type="component" value="Chromosome"/>
</dbReference>
<dbReference type="PROSITE" id="PS51257">
    <property type="entry name" value="PROKAR_LIPOPROTEIN"/>
    <property type="match status" value="1"/>
</dbReference>
<evidence type="ECO:0000259" key="4">
    <source>
        <dbReference type="Pfam" id="PF25989"/>
    </source>
</evidence>
<dbReference type="Pfam" id="PF25989">
    <property type="entry name" value="YknX_C"/>
    <property type="match status" value="1"/>
</dbReference>
<dbReference type="Gene3D" id="1.10.287.470">
    <property type="entry name" value="Helix hairpin bin"/>
    <property type="match status" value="1"/>
</dbReference>
<evidence type="ECO:0000313" key="6">
    <source>
        <dbReference type="Proteomes" id="UP000315673"/>
    </source>
</evidence>
<dbReference type="OrthoDB" id="34181at2"/>
<name>A0A5B8LLJ9_9SPHN</name>
<dbReference type="Gene3D" id="2.40.30.170">
    <property type="match status" value="1"/>
</dbReference>
<accession>A0A5B8LLJ9</accession>
<keyword evidence="6" id="KW-1185">Reference proteome</keyword>
<dbReference type="AlphaFoldDB" id="A0A5B8LLJ9"/>
<sequence>MDPMKTLAFLPLFLLAACGGGAEEEKAPEPTAQVRTAPAELGSSTDAVSVYGATEATPGSTRAIIAPAEAIVVSVSAPTGTAVGHGAVVITLRASPATQAAIAKAAADAGQAQAAYQRALRLRKDGLVSDADVETARAAVASANAARMGTGMGGSVALRAPVAGTVQNLTVKPGDQVAAGTSLATIGTLGDLRAKFGVDPALAPRLHPGLPIKMSTINGGAETDATIIGVDPQVDPTTRLASVYAAVPAGMRLGAGEPLRASLQVGATATGITIPYAALLDNGGKSYVFVVKGGVAKEREVSPGNSMGDRIQILKGLQPGERVVIEGGTALEDDMKVVEPAPAGAKK</sequence>
<evidence type="ECO:0000256" key="3">
    <source>
        <dbReference type="SAM" id="SignalP"/>
    </source>
</evidence>
<dbReference type="PANTHER" id="PTHR30469">
    <property type="entry name" value="MULTIDRUG RESISTANCE PROTEIN MDTA"/>
    <property type="match status" value="1"/>
</dbReference>
<evidence type="ECO:0000313" key="5">
    <source>
        <dbReference type="EMBL" id="QDZ07930.1"/>
    </source>
</evidence>
<dbReference type="FunFam" id="2.40.420.20:FF:000006">
    <property type="entry name" value="RND family efflux transporter MFP subunit"/>
    <property type="match status" value="1"/>
</dbReference>
<reference evidence="5 6" key="1">
    <citation type="submission" date="2019-07" db="EMBL/GenBank/DDBJ databases">
        <title>Full genome sequence of Sphingomonas sp. 4R-6-7(HKS19).</title>
        <authorList>
            <person name="Im W.-T."/>
        </authorList>
    </citation>
    <scope>NUCLEOTIDE SEQUENCE [LARGE SCALE GENOMIC DNA]</scope>
    <source>
        <strain evidence="5 6">HKS19</strain>
    </source>
</reference>
<feature type="signal peptide" evidence="3">
    <location>
        <begin position="1"/>
        <end position="22"/>
    </location>
</feature>
<dbReference type="NCBIfam" id="TIGR01730">
    <property type="entry name" value="RND_mfp"/>
    <property type="match status" value="1"/>
</dbReference>
<organism evidence="5 6">
    <name type="scientific">Sphingomonas panacisoli</name>
    <dbReference type="NCBI Taxonomy" id="1813879"/>
    <lineage>
        <taxon>Bacteria</taxon>
        <taxon>Pseudomonadati</taxon>
        <taxon>Pseudomonadota</taxon>
        <taxon>Alphaproteobacteria</taxon>
        <taxon>Sphingomonadales</taxon>
        <taxon>Sphingomonadaceae</taxon>
        <taxon>Sphingomonas</taxon>
    </lineage>
</organism>
<proteinExistence type="inferred from homology"/>
<dbReference type="GO" id="GO:0015562">
    <property type="term" value="F:efflux transmembrane transporter activity"/>
    <property type="evidence" value="ECO:0007669"/>
    <property type="project" value="TreeGrafter"/>
</dbReference>
<dbReference type="KEGG" id="spai:FPZ24_10895"/>
<dbReference type="InterPro" id="IPR006143">
    <property type="entry name" value="RND_pump_MFP"/>
</dbReference>
<comment type="similarity">
    <text evidence="1">Belongs to the membrane fusion protein (MFP) (TC 8.A.1) family.</text>
</comment>
<protein>
    <submittedName>
        <fullName evidence="5">Efflux RND transporter periplasmic adaptor subunit</fullName>
    </submittedName>
</protein>
<dbReference type="PANTHER" id="PTHR30469:SF38">
    <property type="entry name" value="HLYD FAMILY SECRETION PROTEIN"/>
    <property type="match status" value="1"/>
</dbReference>
<evidence type="ECO:0000256" key="2">
    <source>
        <dbReference type="ARBA" id="ARBA00022448"/>
    </source>
</evidence>
<dbReference type="Gene3D" id="2.40.420.20">
    <property type="match status" value="1"/>
</dbReference>
<keyword evidence="2" id="KW-0813">Transport</keyword>
<evidence type="ECO:0000256" key="1">
    <source>
        <dbReference type="ARBA" id="ARBA00009477"/>
    </source>
</evidence>
<dbReference type="GO" id="GO:1990281">
    <property type="term" value="C:efflux pump complex"/>
    <property type="evidence" value="ECO:0007669"/>
    <property type="project" value="TreeGrafter"/>
</dbReference>
<feature type="domain" description="YknX-like C-terminal permuted SH3-like" evidence="4">
    <location>
        <begin position="271"/>
        <end position="337"/>
    </location>
</feature>
<feature type="chain" id="PRO_5022780476" evidence="3">
    <location>
        <begin position="23"/>
        <end position="347"/>
    </location>
</feature>
<dbReference type="SUPFAM" id="SSF111369">
    <property type="entry name" value="HlyD-like secretion proteins"/>
    <property type="match status" value="1"/>
</dbReference>
<dbReference type="EMBL" id="CP042306">
    <property type="protein sequence ID" value="QDZ07930.1"/>
    <property type="molecule type" value="Genomic_DNA"/>
</dbReference>
<dbReference type="InterPro" id="IPR058637">
    <property type="entry name" value="YknX-like_C"/>
</dbReference>